<evidence type="ECO:0000256" key="1">
    <source>
        <dbReference type="ARBA" id="ARBA00010613"/>
    </source>
</evidence>
<dbReference type="AlphaFoldDB" id="A0A424YIQ4"/>
<dbReference type="PROSITE" id="PS01227">
    <property type="entry name" value="UPF0012"/>
    <property type="match status" value="1"/>
</dbReference>
<dbReference type="PANTHER" id="PTHR23088">
    <property type="entry name" value="NITRILASE-RELATED"/>
    <property type="match status" value="1"/>
</dbReference>
<dbReference type="Proteomes" id="UP000285138">
    <property type="component" value="Unassembled WGS sequence"/>
</dbReference>
<gene>
    <name evidence="3" type="ORF">D5R97_00660</name>
</gene>
<evidence type="ECO:0000259" key="2">
    <source>
        <dbReference type="PROSITE" id="PS50263"/>
    </source>
</evidence>
<evidence type="ECO:0000313" key="4">
    <source>
        <dbReference type="Proteomes" id="UP000285138"/>
    </source>
</evidence>
<sequence>MIAVILQADIKKGDPQYNQQHLLEMMTESLKERPDLIILPEMWNTGYPENIKELACNKGEPVVSLVSSFARDNQVNVVAGSISDGEGDKLYNRSYVFSRRGEIVAVYDKIHLFKLMEEDKNFVPGRGKALFSLDNITCGLLICYDLRFPELSRSLVKAGAQVLIIVAHWPRSRMEAWRFLVGARAAENQVFAIGVNRGGREGDMVFGNSLVVDPGGKVLGEGGEEETSFTVEIDRDQVVQARQEIFYLEDRKPEIY</sequence>
<reference evidence="3 4" key="1">
    <citation type="submission" date="2018-08" db="EMBL/GenBank/DDBJ databases">
        <title>The metabolism and importance of syntrophic acetate oxidation coupled to methane or sulfide production in haloalkaline environments.</title>
        <authorList>
            <person name="Timmers P.H.A."/>
            <person name="Vavourakis C.D."/>
            <person name="Sorokin D.Y."/>
            <person name="Sinninghe Damste J.S."/>
            <person name="Muyzer G."/>
            <person name="Stams A.J.M."/>
            <person name="Plugge C.M."/>
        </authorList>
    </citation>
    <scope>NUCLEOTIDE SEQUENCE [LARGE SCALE GENOMIC DNA]</scope>
    <source>
        <strain evidence="3">MSAO_Bac1</strain>
    </source>
</reference>
<protein>
    <submittedName>
        <fullName evidence="3">Carbon-nitrogen family hydrolase</fullName>
    </submittedName>
</protein>
<name>A0A424YIQ4_9FIRM</name>
<dbReference type="EMBL" id="QZAA01000028">
    <property type="protein sequence ID" value="RQD78287.1"/>
    <property type="molecule type" value="Genomic_DNA"/>
</dbReference>
<dbReference type="GO" id="GO:0016787">
    <property type="term" value="F:hydrolase activity"/>
    <property type="evidence" value="ECO:0007669"/>
    <property type="project" value="UniProtKB-KW"/>
</dbReference>
<dbReference type="InterPro" id="IPR001110">
    <property type="entry name" value="UPF0012_CS"/>
</dbReference>
<accession>A0A424YIQ4</accession>
<dbReference type="Gene3D" id="3.60.110.10">
    <property type="entry name" value="Carbon-nitrogen hydrolase"/>
    <property type="match status" value="1"/>
</dbReference>
<dbReference type="PROSITE" id="PS50263">
    <property type="entry name" value="CN_HYDROLASE"/>
    <property type="match status" value="1"/>
</dbReference>
<dbReference type="SUPFAM" id="SSF56317">
    <property type="entry name" value="Carbon-nitrogen hydrolase"/>
    <property type="match status" value="1"/>
</dbReference>
<dbReference type="CDD" id="cd07583">
    <property type="entry name" value="nitrilase_5"/>
    <property type="match status" value="1"/>
</dbReference>
<comment type="caution">
    <text evidence="3">The sequence shown here is derived from an EMBL/GenBank/DDBJ whole genome shotgun (WGS) entry which is preliminary data.</text>
</comment>
<organism evidence="3 4">
    <name type="scientific">Candidatus Syntrophonatronum acetioxidans</name>
    <dbReference type="NCBI Taxonomy" id="1795816"/>
    <lineage>
        <taxon>Bacteria</taxon>
        <taxon>Bacillati</taxon>
        <taxon>Bacillota</taxon>
        <taxon>Clostridia</taxon>
        <taxon>Eubacteriales</taxon>
        <taxon>Syntrophomonadaceae</taxon>
        <taxon>Candidatus Syntrophonatronum</taxon>
    </lineage>
</organism>
<dbReference type="Pfam" id="PF00795">
    <property type="entry name" value="CN_hydrolase"/>
    <property type="match status" value="1"/>
</dbReference>
<dbReference type="InterPro" id="IPR003010">
    <property type="entry name" value="C-N_Hydrolase"/>
</dbReference>
<dbReference type="PANTHER" id="PTHR23088:SF27">
    <property type="entry name" value="DEAMINATED GLUTATHIONE AMIDASE"/>
    <property type="match status" value="1"/>
</dbReference>
<comment type="similarity">
    <text evidence="1">Belongs to the carbon-nitrogen hydrolase superfamily. NIT1/NIT2 family.</text>
</comment>
<feature type="domain" description="CN hydrolase" evidence="2">
    <location>
        <begin position="1"/>
        <end position="235"/>
    </location>
</feature>
<keyword evidence="3" id="KW-0378">Hydrolase</keyword>
<proteinExistence type="inferred from homology"/>
<dbReference type="InterPro" id="IPR036526">
    <property type="entry name" value="C-N_Hydrolase_sf"/>
</dbReference>
<evidence type="ECO:0000313" key="3">
    <source>
        <dbReference type="EMBL" id="RQD78287.1"/>
    </source>
</evidence>